<name>A0ACB7SYW3_HYAAI</name>
<accession>A0ACB7SYW3</accession>
<sequence length="83" mass="9266">MVSSQPPEFRQRFVRLGSGRTAGRTAVVDFGITGRSLSPHTTEITPPSPRRKRREAAARLRRGGGNNDDDDRDRRRLHASAAR</sequence>
<comment type="caution">
    <text evidence="1">The sequence shown here is derived from an EMBL/GenBank/DDBJ whole genome shotgun (WGS) entry which is preliminary data.</text>
</comment>
<reference evidence="1" key="1">
    <citation type="submission" date="2020-05" db="EMBL/GenBank/DDBJ databases">
        <title>Large-scale comparative analyses of tick genomes elucidate their genetic diversity and vector capacities.</title>
        <authorList>
            <person name="Jia N."/>
            <person name="Wang J."/>
            <person name="Shi W."/>
            <person name="Du L."/>
            <person name="Sun Y."/>
            <person name="Zhan W."/>
            <person name="Jiang J."/>
            <person name="Wang Q."/>
            <person name="Zhang B."/>
            <person name="Ji P."/>
            <person name="Sakyi L.B."/>
            <person name="Cui X."/>
            <person name="Yuan T."/>
            <person name="Jiang B."/>
            <person name="Yang W."/>
            <person name="Lam T.T.-Y."/>
            <person name="Chang Q."/>
            <person name="Ding S."/>
            <person name="Wang X."/>
            <person name="Zhu J."/>
            <person name="Ruan X."/>
            <person name="Zhao L."/>
            <person name="Wei J."/>
            <person name="Que T."/>
            <person name="Du C."/>
            <person name="Cheng J."/>
            <person name="Dai P."/>
            <person name="Han X."/>
            <person name="Huang E."/>
            <person name="Gao Y."/>
            <person name="Liu J."/>
            <person name="Shao H."/>
            <person name="Ye R."/>
            <person name="Li L."/>
            <person name="Wei W."/>
            <person name="Wang X."/>
            <person name="Wang C."/>
            <person name="Yang T."/>
            <person name="Huo Q."/>
            <person name="Li W."/>
            <person name="Guo W."/>
            <person name="Chen H."/>
            <person name="Zhou L."/>
            <person name="Ni X."/>
            <person name="Tian J."/>
            <person name="Zhou Y."/>
            <person name="Sheng Y."/>
            <person name="Liu T."/>
            <person name="Pan Y."/>
            <person name="Xia L."/>
            <person name="Li J."/>
            <person name="Zhao F."/>
            <person name="Cao W."/>
        </authorList>
    </citation>
    <scope>NUCLEOTIDE SEQUENCE</scope>
    <source>
        <strain evidence="1">Hyas-2018</strain>
    </source>
</reference>
<keyword evidence="2" id="KW-1185">Reference proteome</keyword>
<evidence type="ECO:0000313" key="2">
    <source>
        <dbReference type="Proteomes" id="UP000821845"/>
    </source>
</evidence>
<protein>
    <submittedName>
        <fullName evidence="1">Uncharacterized protein</fullName>
    </submittedName>
</protein>
<gene>
    <name evidence="1" type="ORF">HPB50_021617</name>
</gene>
<dbReference type="EMBL" id="CM023482">
    <property type="protein sequence ID" value="KAH6939795.1"/>
    <property type="molecule type" value="Genomic_DNA"/>
</dbReference>
<evidence type="ECO:0000313" key="1">
    <source>
        <dbReference type="EMBL" id="KAH6939795.1"/>
    </source>
</evidence>
<dbReference type="Proteomes" id="UP000821845">
    <property type="component" value="Chromosome 2"/>
</dbReference>
<proteinExistence type="predicted"/>
<organism evidence="1 2">
    <name type="scientific">Hyalomma asiaticum</name>
    <name type="common">Tick</name>
    <dbReference type="NCBI Taxonomy" id="266040"/>
    <lineage>
        <taxon>Eukaryota</taxon>
        <taxon>Metazoa</taxon>
        <taxon>Ecdysozoa</taxon>
        <taxon>Arthropoda</taxon>
        <taxon>Chelicerata</taxon>
        <taxon>Arachnida</taxon>
        <taxon>Acari</taxon>
        <taxon>Parasitiformes</taxon>
        <taxon>Ixodida</taxon>
        <taxon>Ixodoidea</taxon>
        <taxon>Ixodidae</taxon>
        <taxon>Hyalomminae</taxon>
        <taxon>Hyalomma</taxon>
    </lineage>
</organism>